<dbReference type="InterPro" id="IPR008792">
    <property type="entry name" value="PQQD"/>
</dbReference>
<name>A0A2W0HME2_9BACI</name>
<accession>A0A2W0HME2</accession>
<dbReference type="Pfam" id="PF05402">
    <property type="entry name" value="PqqD"/>
    <property type="match status" value="1"/>
</dbReference>
<proteinExistence type="predicted"/>
<dbReference type="OrthoDB" id="2805382at2"/>
<comment type="caution">
    <text evidence="2">The sequence shown here is derived from an EMBL/GenBank/DDBJ whole genome shotgun (WGS) entry which is preliminary data.</text>
</comment>
<dbReference type="Gene3D" id="1.10.10.1150">
    <property type="entry name" value="Coenzyme PQQ synthesis protein D (PqqD)"/>
    <property type="match status" value="1"/>
</dbReference>
<evidence type="ECO:0000313" key="2">
    <source>
        <dbReference type="EMBL" id="PYZ98745.1"/>
    </source>
</evidence>
<dbReference type="AlphaFoldDB" id="A0A2W0HME2"/>
<dbReference type="RefSeq" id="WP_110518866.1">
    <property type="nucleotide sequence ID" value="NZ_PDOF01000001.1"/>
</dbReference>
<organism evidence="2 3">
    <name type="scientific">Alteribacter lacisalsi</name>
    <dbReference type="NCBI Taxonomy" id="2045244"/>
    <lineage>
        <taxon>Bacteria</taxon>
        <taxon>Bacillati</taxon>
        <taxon>Bacillota</taxon>
        <taxon>Bacilli</taxon>
        <taxon>Bacillales</taxon>
        <taxon>Bacillaceae</taxon>
        <taxon>Alteribacter</taxon>
    </lineage>
</organism>
<evidence type="ECO:0008006" key="4">
    <source>
        <dbReference type="Google" id="ProtNLM"/>
    </source>
</evidence>
<keyword evidence="3" id="KW-1185">Reference proteome</keyword>
<dbReference type="InterPro" id="IPR041881">
    <property type="entry name" value="PqqD_sf"/>
</dbReference>
<feature type="transmembrane region" description="Helical" evidence="1">
    <location>
        <begin position="253"/>
        <end position="274"/>
    </location>
</feature>
<dbReference type="Proteomes" id="UP000248066">
    <property type="component" value="Unassembled WGS sequence"/>
</dbReference>
<sequence length="290" mass="33011">MNLYDIPYLPAGVKLVPQQLIDEKTGITFPVNRTASMMIDEIDGRKSAAEIIDKLAEKFPVDRNVIERDVTALFDKLSKQHLLNTEAGRKAPAARVISLFFRQYQPGFRHRYEEDFTSFFFLFLFLFSIVFRKIGVFFLLFLTLSLGSYIFFQFDISLTIAMYFSVVYIGLLSSFALHETCHAYFFRRRSGTSTTAGFIASDWMSVKFVRPAVDKHGNSMWLVTLLGPLIPGITGVFGIIATNTLITEQAMMYALNSFFAVFLLHLIYLTPFFGDGKVLLKRLLFNKGVA</sequence>
<gene>
    <name evidence="2" type="ORF">CR205_09270</name>
</gene>
<keyword evidence="1" id="KW-0812">Transmembrane</keyword>
<evidence type="ECO:0000256" key="1">
    <source>
        <dbReference type="SAM" id="Phobius"/>
    </source>
</evidence>
<reference evidence="2 3" key="1">
    <citation type="submission" date="2017-10" db="EMBL/GenBank/DDBJ databases">
        <title>Bacillus sp. nov., a halophilic bacterium isolated from a Yangshapao Lake.</title>
        <authorList>
            <person name="Wang H."/>
        </authorList>
    </citation>
    <scope>NUCLEOTIDE SEQUENCE [LARGE SCALE GENOMIC DNA]</scope>
    <source>
        <strain evidence="2 3">YSP-3</strain>
    </source>
</reference>
<protein>
    <recommendedName>
        <fullName evidence="4">PqqD family protein</fullName>
    </recommendedName>
</protein>
<feature type="transmembrane region" description="Helical" evidence="1">
    <location>
        <begin position="158"/>
        <end position="178"/>
    </location>
</feature>
<dbReference type="EMBL" id="PDOF01000001">
    <property type="protein sequence ID" value="PYZ98745.1"/>
    <property type="molecule type" value="Genomic_DNA"/>
</dbReference>
<keyword evidence="1" id="KW-1133">Transmembrane helix</keyword>
<feature type="transmembrane region" description="Helical" evidence="1">
    <location>
        <begin position="220"/>
        <end position="241"/>
    </location>
</feature>
<evidence type="ECO:0000313" key="3">
    <source>
        <dbReference type="Proteomes" id="UP000248066"/>
    </source>
</evidence>
<feature type="transmembrane region" description="Helical" evidence="1">
    <location>
        <begin position="119"/>
        <end position="152"/>
    </location>
</feature>
<keyword evidence="1" id="KW-0472">Membrane</keyword>